<accession>A0ACC6UZZ7</accession>
<evidence type="ECO:0000313" key="2">
    <source>
        <dbReference type="Proteomes" id="UP000033636"/>
    </source>
</evidence>
<keyword evidence="1" id="KW-0456">Lyase</keyword>
<gene>
    <name evidence="1" type="primary">thiC</name>
    <name evidence="1" type="ORF">TU35_002790</name>
</gene>
<protein>
    <submittedName>
        <fullName evidence="1">Phosphomethylpyrimidine synthase ThiC</fullName>
        <ecNumber evidence="1">4.1.99.17</ecNumber>
    </submittedName>
</protein>
<sequence length="434" mass="47531">MGIIDEARRGRITDEMREVAKLEGISPHKVRDRIASGRLIIIRNIARGRPVRPVAVGAGARTKVNVNLGTSDQVVDVGMELRKAELANKYADTMMDLSTGGDLDSIRASVLKASEIPVGTVPVYQAFIYSFRQRGGGAYFSKDDLFKTIERHLKDGVDFMTLHMAVTKDLAVKALRAVAAGERMSIVSRGGDMLIGWMLHNNAENPLWSDMDYVFELFKQYDAVISIGDALRPGAIADAHDEFQVAELLNVARIVKRARKAGVQVMVEGPGHVPLNEIVWDVKLEKKLTGGAPYYVLGPLPTDVAAPYDHIASAVGAALAAAAGADLLCYLTPAEHLSLPTVEQTYEGIMAYKVAAHIADVVKLGERAAKWDREVADYRGKLEWGDMIKRLIDPERAYRVWSQFGVPKVRGCTMCGGYCPMVMAMDQAKRAGYV</sequence>
<dbReference type="Proteomes" id="UP000033636">
    <property type="component" value="Unassembled WGS sequence"/>
</dbReference>
<name>A0ACC6UZZ7_9CREN</name>
<reference evidence="1" key="1">
    <citation type="submission" date="2024-07" db="EMBL/GenBank/DDBJ databases">
        <title>Metagenome and Metagenome-Assembled Genomes of Archaea from a hot spring from the geothermal field of Los Azufres, Mexico.</title>
        <authorList>
            <person name="Marin-Paredes R."/>
            <person name="Martinez-Romero E."/>
            <person name="Servin-Garciduenas L.E."/>
        </authorList>
    </citation>
    <scope>NUCLEOTIDE SEQUENCE</scope>
</reference>
<dbReference type="EMBL" id="JZWT02000005">
    <property type="protein sequence ID" value="MFB6490168.1"/>
    <property type="molecule type" value="Genomic_DNA"/>
</dbReference>
<dbReference type="EC" id="4.1.99.17" evidence="1"/>
<organism evidence="1 2">
    <name type="scientific">Thermoproteus sp. AZ2</name>
    <dbReference type="NCBI Taxonomy" id="1609232"/>
    <lineage>
        <taxon>Archaea</taxon>
        <taxon>Thermoproteota</taxon>
        <taxon>Thermoprotei</taxon>
        <taxon>Thermoproteales</taxon>
        <taxon>Thermoproteaceae</taxon>
        <taxon>Thermoproteus</taxon>
    </lineage>
</organism>
<comment type="caution">
    <text evidence="1">The sequence shown here is derived from an EMBL/GenBank/DDBJ whole genome shotgun (WGS) entry which is preliminary data.</text>
</comment>
<evidence type="ECO:0000313" key="1">
    <source>
        <dbReference type="EMBL" id="MFB6490168.1"/>
    </source>
</evidence>
<proteinExistence type="predicted"/>